<keyword evidence="8 11" id="KW-0472">Membrane</keyword>
<evidence type="ECO:0000256" key="9">
    <source>
        <dbReference type="PIRSR" id="PIRSR000018-50"/>
    </source>
</evidence>
<feature type="binding site" description="axial binding residue" evidence="10">
    <location>
        <position position="348"/>
    </location>
    <ligand>
        <name>heme c</name>
        <dbReference type="ChEBI" id="CHEBI:61717"/>
        <label>3</label>
    </ligand>
    <ligandPart>
        <name>Fe</name>
        <dbReference type="ChEBI" id="CHEBI:18248"/>
    </ligandPart>
</feature>
<dbReference type="eggNOG" id="COG2010">
    <property type="taxonomic scope" value="Bacteria"/>
</dbReference>
<protein>
    <submittedName>
        <fullName evidence="13">Gluconate 2-dehydrogenase (Acceptor)</fullName>
        <ecNumber evidence="13">1.1.99.3</ecNumber>
    </submittedName>
</protein>
<evidence type="ECO:0000256" key="7">
    <source>
        <dbReference type="ARBA" id="ARBA00023004"/>
    </source>
</evidence>
<dbReference type="GO" id="GO:0020037">
    <property type="term" value="F:heme binding"/>
    <property type="evidence" value="ECO:0007669"/>
    <property type="project" value="InterPro"/>
</dbReference>
<dbReference type="InterPro" id="IPR036909">
    <property type="entry name" value="Cyt_c-like_dom_sf"/>
</dbReference>
<dbReference type="PIRSF" id="PIRSF000018">
    <property type="entry name" value="Mb_ADH_cyt_c"/>
    <property type="match status" value="1"/>
</dbReference>
<keyword evidence="4 10" id="KW-0479">Metal-binding</keyword>
<organism evidence="13 14">
    <name type="scientific">Zymomonas mobilis subsp. pomaceae (strain ATCC 29192 / DSM 22645 / JCM 10191 / CCUG 17912 / NBRC 13757 / NCIMB 11200 / NRRL B-4491 / Barker I)</name>
    <dbReference type="NCBI Taxonomy" id="579138"/>
    <lineage>
        <taxon>Bacteria</taxon>
        <taxon>Pseudomonadati</taxon>
        <taxon>Pseudomonadota</taxon>
        <taxon>Alphaproteobacteria</taxon>
        <taxon>Sphingomonadales</taxon>
        <taxon>Zymomonadaceae</taxon>
        <taxon>Zymomonas</taxon>
    </lineage>
</organism>
<dbReference type="STRING" id="579138.Zymop_0045"/>
<feature type="binding site" description="covalent" evidence="9">
    <location>
        <position position="58"/>
    </location>
    <ligand>
        <name>heme c</name>
        <dbReference type="ChEBI" id="CHEBI:61717"/>
        <label>1</label>
    </ligand>
</feature>
<feature type="domain" description="Cytochrome c" evidence="12">
    <location>
        <begin position="331"/>
        <end position="424"/>
    </location>
</feature>
<dbReference type="RefSeq" id="WP_013933350.1">
    <property type="nucleotide sequence ID" value="NC_015709.1"/>
</dbReference>
<dbReference type="PANTHER" id="PTHR35008:SF8">
    <property type="entry name" value="ALCOHOL DEHYDROGENASE CYTOCHROME C SUBUNIT"/>
    <property type="match status" value="1"/>
</dbReference>
<accession>F8ET59</accession>
<evidence type="ECO:0000313" key="14">
    <source>
        <dbReference type="Proteomes" id="UP000000491"/>
    </source>
</evidence>
<evidence type="ECO:0000256" key="3">
    <source>
        <dbReference type="ARBA" id="ARBA00022617"/>
    </source>
</evidence>
<dbReference type="EMBL" id="CP002865">
    <property type="protein sequence ID" value="AEI36949.1"/>
    <property type="molecule type" value="Genomic_DNA"/>
</dbReference>
<evidence type="ECO:0000256" key="1">
    <source>
        <dbReference type="ARBA" id="ARBA00004236"/>
    </source>
</evidence>
<gene>
    <name evidence="13" type="ordered locus">Zymop_0045</name>
</gene>
<dbReference type="InterPro" id="IPR051459">
    <property type="entry name" value="Cytochrome_c-type_DH"/>
</dbReference>
<evidence type="ECO:0000256" key="8">
    <source>
        <dbReference type="ARBA" id="ARBA00023136"/>
    </source>
</evidence>
<sequence length="484" mass="53300">MADFSFKLRSNLSQKIFLGSGLALVFCAPLWAENRTAYNLELIQKGQYLATAADCMACHTSPNSRPFSGGVTIVSPMGNIISTNITPDADTGIGHYSEADFSRALRQGIRKDGSHLYPAMPYTAYAKLSDGDIHALYRYFMQGVAPVFHKNNKTRLTFPFNVRALMMGWNILFLSDKPSKIDFDHLQGLDKGRYLADTLEHCGTCHSPRNIFMAEKKKAYLGGSPLSGWYAPNITASFNSGIGRWREEELFQYLKTGSLPGKARAADGMGEAVTNSLSKLSDSDLHALAAYIKQVPPLENNKTALRPRDQYGEEKDSIDIRTGKTEIVGQTPPLNGQALYSNNCASCHGENGGGSPDQHIPSLYNNTTTGAERPDNLVMTILNGVQRKTNGYEVFMPSFGKASMVQSLSDEEIARLANYVTGSFGSGDHHLTAANIKTARQGGEKPFLMRYLYSLMLGGILLVIAFLALFFRIYRKNKEKKAIH</sequence>
<evidence type="ECO:0000256" key="2">
    <source>
        <dbReference type="ARBA" id="ARBA00022475"/>
    </source>
</evidence>
<name>F8ET59_ZYMMT</name>
<dbReference type="GO" id="GO:0005506">
    <property type="term" value="F:iron ion binding"/>
    <property type="evidence" value="ECO:0007669"/>
    <property type="project" value="InterPro"/>
</dbReference>
<evidence type="ECO:0000256" key="5">
    <source>
        <dbReference type="ARBA" id="ARBA00022729"/>
    </source>
</evidence>
<keyword evidence="7 10" id="KW-0408">Iron</keyword>
<keyword evidence="13" id="KW-0560">Oxidoreductase</keyword>
<keyword evidence="11" id="KW-0812">Transmembrane</keyword>
<proteinExistence type="predicted"/>
<keyword evidence="11" id="KW-1133">Transmembrane helix</keyword>
<keyword evidence="5" id="KW-0732">Signal</keyword>
<dbReference type="KEGG" id="zmp:Zymop_0045"/>
<reference evidence="13 14" key="1">
    <citation type="journal article" date="2011" name="J. Bacteriol.">
        <title>Genome sequence of the ethanol-producing Zymomonas mobilis subsp. pomaceae lectotype strain ATCC 29192.</title>
        <authorList>
            <person name="Kouvelis V.N."/>
            <person name="Davenport K.W."/>
            <person name="Brettin T.S."/>
            <person name="Bruce D."/>
            <person name="Detter C."/>
            <person name="Han C.S."/>
            <person name="Nolan M."/>
            <person name="Tapia R."/>
            <person name="Damoulaki A."/>
            <person name="Kyrpides N.C."/>
            <person name="Typas M.A."/>
            <person name="Pappas K.M."/>
        </authorList>
    </citation>
    <scope>NUCLEOTIDE SEQUENCE [LARGE SCALE GENOMIC DNA]</scope>
    <source>
        <strain evidence="14">ATCC 29192 / DSM 22645 / JCM 10191 / CCUG 17912 / NBRC 13757 / NCIMB 11200 / NRRL B-4491 / Barker I</strain>
    </source>
</reference>
<keyword evidence="2" id="KW-1003">Cell membrane</keyword>
<dbReference type="PROSITE" id="PS51007">
    <property type="entry name" value="CYTC"/>
    <property type="match status" value="3"/>
</dbReference>
<evidence type="ECO:0000256" key="11">
    <source>
        <dbReference type="SAM" id="Phobius"/>
    </source>
</evidence>
<dbReference type="InterPro" id="IPR009056">
    <property type="entry name" value="Cyt_c-like_dom"/>
</dbReference>
<evidence type="ECO:0000259" key="12">
    <source>
        <dbReference type="PROSITE" id="PS51007"/>
    </source>
</evidence>
<feature type="transmembrane region" description="Helical" evidence="11">
    <location>
        <begin position="451"/>
        <end position="471"/>
    </location>
</feature>
<feature type="binding site" description="covalent" evidence="9">
    <location>
        <position position="205"/>
    </location>
    <ligand>
        <name>heme c</name>
        <dbReference type="ChEBI" id="CHEBI:61717"/>
        <label>2</label>
    </ligand>
</feature>
<keyword evidence="6" id="KW-0677">Repeat</keyword>
<feature type="domain" description="Cytochrome c" evidence="12">
    <location>
        <begin position="187"/>
        <end position="296"/>
    </location>
</feature>
<dbReference type="InterPro" id="IPR014353">
    <property type="entry name" value="Membr-bd_ADH_cyt_c"/>
</dbReference>
<dbReference type="AlphaFoldDB" id="F8ET59"/>
<dbReference type="GO" id="GO:0009055">
    <property type="term" value="F:electron transfer activity"/>
    <property type="evidence" value="ECO:0007669"/>
    <property type="project" value="InterPro"/>
</dbReference>
<evidence type="ECO:0000256" key="4">
    <source>
        <dbReference type="ARBA" id="ARBA00022723"/>
    </source>
</evidence>
<dbReference type="GO" id="GO:0005886">
    <property type="term" value="C:plasma membrane"/>
    <property type="evidence" value="ECO:0007669"/>
    <property type="project" value="UniProtKB-SubCell"/>
</dbReference>
<evidence type="ECO:0000313" key="13">
    <source>
        <dbReference type="EMBL" id="AEI36949.1"/>
    </source>
</evidence>
<dbReference type="Gene3D" id="1.10.760.10">
    <property type="entry name" value="Cytochrome c-like domain"/>
    <property type="match status" value="3"/>
</dbReference>
<feature type="domain" description="Cytochrome c" evidence="12">
    <location>
        <begin position="41"/>
        <end position="144"/>
    </location>
</feature>
<feature type="binding site" description="covalent" evidence="9">
    <location>
        <position position="202"/>
    </location>
    <ligand>
        <name>heme c</name>
        <dbReference type="ChEBI" id="CHEBI:61717"/>
        <label>2</label>
    </ligand>
</feature>
<dbReference type="Pfam" id="PF00034">
    <property type="entry name" value="Cytochrom_C"/>
    <property type="match status" value="1"/>
</dbReference>
<evidence type="ECO:0000256" key="10">
    <source>
        <dbReference type="PIRSR" id="PIRSR000018-51"/>
    </source>
</evidence>
<comment type="subcellular location">
    <subcellularLocation>
        <location evidence="1">Cell membrane</location>
    </subcellularLocation>
</comment>
<dbReference type="EC" id="1.1.99.3" evidence="13"/>
<evidence type="ECO:0000256" key="6">
    <source>
        <dbReference type="ARBA" id="ARBA00022737"/>
    </source>
</evidence>
<dbReference type="PANTHER" id="PTHR35008">
    <property type="entry name" value="BLL4482 PROTEIN-RELATED"/>
    <property type="match status" value="1"/>
</dbReference>
<dbReference type="GO" id="GO:0033717">
    <property type="term" value="F:gluconate 2-dehydrogenase (acceptor) activity"/>
    <property type="evidence" value="ECO:0007669"/>
    <property type="project" value="UniProtKB-EC"/>
</dbReference>
<dbReference type="HOGENOM" id="CLU_028594_0_0_5"/>
<dbReference type="SUPFAM" id="SSF46626">
    <property type="entry name" value="Cytochrome c"/>
    <property type="match status" value="3"/>
</dbReference>
<feature type="binding site" description="covalent" evidence="9">
    <location>
        <position position="344"/>
    </location>
    <ligand>
        <name>heme c</name>
        <dbReference type="ChEBI" id="CHEBI:61717"/>
        <label>3</label>
    </ligand>
</feature>
<feature type="binding site" description="covalent" evidence="9">
    <location>
        <position position="55"/>
    </location>
    <ligand>
        <name>heme c</name>
        <dbReference type="ChEBI" id="CHEBI:61717"/>
        <label>1</label>
    </ligand>
</feature>
<feature type="binding site" description="axial binding residue" evidence="10">
    <location>
        <position position="59"/>
    </location>
    <ligand>
        <name>heme c</name>
        <dbReference type="ChEBI" id="CHEBI:61717"/>
        <label>1</label>
    </ligand>
    <ligandPart>
        <name>Fe</name>
        <dbReference type="ChEBI" id="CHEBI:18248"/>
    </ligandPart>
</feature>
<keyword evidence="3 9" id="KW-0349">Heme</keyword>
<feature type="binding site" description="covalent" evidence="9">
    <location>
        <position position="347"/>
    </location>
    <ligand>
        <name>heme c</name>
        <dbReference type="ChEBI" id="CHEBI:61717"/>
        <label>3</label>
    </ligand>
</feature>
<feature type="binding site" description="axial binding residue" evidence="10">
    <location>
        <position position="206"/>
    </location>
    <ligand>
        <name>heme c</name>
        <dbReference type="ChEBI" id="CHEBI:61717"/>
        <label>2</label>
    </ligand>
    <ligandPart>
        <name>Fe</name>
        <dbReference type="ChEBI" id="CHEBI:18248"/>
    </ligandPart>
</feature>
<dbReference type="PATRIC" id="fig|579138.3.peg.49"/>
<comment type="cofactor">
    <cofactor evidence="9">
        <name>heme c</name>
        <dbReference type="ChEBI" id="CHEBI:61717"/>
    </cofactor>
    <text evidence="9">Binds 3 heme c groups covalently per subunit.</text>
</comment>
<dbReference type="Proteomes" id="UP000000491">
    <property type="component" value="Chromosome"/>
</dbReference>